<sequence length="60" mass="6397">GEMLIHFLQLQYGEGGVGRAGIFSYEVHDSSGCSSTHLSKSLGLTKLSYWGAVSCFIALS</sequence>
<feature type="non-terminal residue" evidence="1">
    <location>
        <position position="1"/>
    </location>
</feature>
<proteinExistence type="predicted"/>
<evidence type="ECO:0000313" key="2">
    <source>
        <dbReference type="Proteomes" id="UP000007174"/>
    </source>
</evidence>
<organism evidence="1 2">
    <name type="scientific">Colletotrichum higginsianum (strain IMI 349063)</name>
    <name type="common">Crucifer anthracnose fungus</name>
    <dbReference type="NCBI Taxonomy" id="759273"/>
    <lineage>
        <taxon>Eukaryota</taxon>
        <taxon>Fungi</taxon>
        <taxon>Dikarya</taxon>
        <taxon>Ascomycota</taxon>
        <taxon>Pezizomycotina</taxon>
        <taxon>Sordariomycetes</taxon>
        <taxon>Hypocreomycetidae</taxon>
        <taxon>Glomerellales</taxon>
        <taxon>Glomerellaceae</taxon>
        <taxon>Colletotrichum</taxon>
        <taxon>Colletotrichum destructivum species complex</taxon>
    </lineage>
</organism>
<dbReference type="EMBL" id="CACQ02003496">
    <property type="protein sequence ID" value="CCF39442.1"/>
    <property type="molecule type" value="Genomic_DNA"/>
</dbReference>
<dbReference type="Proteomes" id="UP000007174">
    <property type="component" value="Unassembled WGS sequence"/>
</dbReference>
<gene>
    <name evidence="1" type="ORF">CH063_10276</name>
</gene>
<dbReference type="HOGENOM" id="CLU_2960648_0_0_1"/>
<reference evidence="2" key="1">
    <citation type="journal article" date="2012" name="Nat. Genet.">
        <title>Lifestyle transitions in plant pathogenic Colletotrichum fungi deciphered by genome and transcriptome analyses.</title>
        <authorList>
            <person name="O'Connell R.J."/>
            <person name="Thon M.R."/>
            <person name="Hacquard S."/>
            <person name="Amyotte S.G."/>
            <person name="Kleemann J."/>
            <person name="Torres M.F."/>
            <person name="Damm U."/>
            <person name="Buiate E.A."/>
            <person name="Epstein L."/>
            <person name="Alkan N."/>
            <person name="Altmueller J."/>
            <person name="Alvarado-Balderrama L."/>
            <person name="Bauser C.A."/>
            <person name="Becker C."/>
            <person name="Birren B.W."/>
            <person name="Chen Z."/>
            <person name="Choi J."/>
            <person name="Crouch J.A."/>
            <person name="Duvick J.P."/>
            <person name="Farman M.A."/>
            <person name="Gan P."/>
            <person name="Heiman D."/>
            <person name="Henrissat B."/>
            <person name="Howard R.J."/>
            <person name="Kabbage M."/>
            <person name="Koch C."/>
            <person name="Kracher B."/>
            <person name="Kubo Y."/>
            <person name="Law A.D."/>
            <person name="Lebrun M.-H."/>
            <person name="Lee Y.-H."/>
            <person name="Miyara I."/>
            <person name="Moore N."/>
            <person name="Neumann U."/>
            <person name="Nordstroem K."/>
            <person name="Panaccione D.G."/>
            <person name="Panstruga R."/>
            <person name="Place M."/>
            <person name="Proctor R.H."/>
            <person name="Prusky D."/>
            <person name="Rech G."/>
            <person name="Reinhardt R."/>
            <person name="Rollins J.A."/>
            <person name="Rounsley S."/>
            <person name="Schardl C.L."/>
            <person name="Schwartz D.C."/>
            <person name="Shenoy N."/>
            <person name="Shirasu K."/>
            <person name="Sikhakolli U.R."/>
            <person name="Stueber K."/>
            <person name="Sukno S.A."/>
            <person name="Sweigard J.A."/>
            <person name="Takano Y."/>
            <person name="Takahara H."/>
            <person name="Trail F."/>
            <person name="van der Does H.C."/>
            <person name="Voll L.M."/>
            <person name="Will I."/>
            <person name="Young S."/>
            <person name="Zeng Q."/>
            <person name="Zhang J."/>
            <person name="Zhou S."/>
            <person name="Dickman M.B."/>
            <person name="Schulze-Lefert P."/>
            <person name="Ver Loren van Themaat E."/>
            <person name="Ma L.-J."/>
            <person name="Vaillancourt L.J."/>
        </authorList>
    </citation>
    <scope>NUCLEOTIDE SEQUENCE [LARGE SCALE GENOMIC DNA]</scope>
    <source>
        <strain evidence="2">IMI 349063</strain>
    </source>
</reference>
<dbReference type="AlphaFoldDB" id="H1VGT9"/>
<name>H1VGT9_COLHI</name>
<accession>H1VGT9</accession>
<protein>
    <submittedName>
        <fullName evidence="1">Uncharacterized protein</fullName>
    </submittedName>
</protein>
<evidence type="ECO:0000313" key="1">
    <source>
        <dbReference type="EMBL" id="CCF39442.1"/>
    </source>
</evidence>